<keyword evidence="2" id="KW-1185">Reference proteome</keyword>
<dbReference type="InParanoid" id="A0A672HM77"/>
<organism evidence="1 2">
    <name type="scientific">Salarias fasciatus</name>
    <name type="common">Jewelled blenny</name>
    <name type="synonym">Blennius fasciatus</name>
    <dbReference type="NCBI Taxonomy" id="181472"/>
    <lineage>
        <taxon>Eukaryota</taxon>
        <taxon>Metazoa</taxon>
        <taxon>Chordata</taxon>
        <taxon>Craniata</taxon>
        <taxon>Vertebrata</taxon>
        <taxon>Euteleostomi</taxon>
        <taxon>Actinopterygii</taxon>
        <taxon>Neopterygii</taxon>
        <taxon>Teleostei</taxon>
        <taxon>Neoteleostei</taxon>
        <taxon>Acanthomorphata</taxon>
        <taxon>Ovalentaria</taxon>
        <taxon>Blenniimorphae</taxon>
        <taxon>Blenniiformes</taxon>
        <taxon>Blennioidei</taxon>
        <taxon>Blenniidae</taxon>
        <taxon>Salariinae</taxon>
        <taxon>Salarias</taxon>
    </lineage>
</organism>
<evidence type="ECO:0000313" key="1">
    <source>
        <dbReference type="Ensembl" id="ENSSFAP00005030152.1"/>
    </source>
</evidence>
<reference evidence="1" key="2">
    <citation type="submission" date="2025-08" db="UniProtKB">
        <authorList>
            <consortium name="Ensembl"/>
        </authorList>
    </citation>
    <scope>IDENTIFICATION</scope>
</reference>
<sequence length="102" mass="11567">GLRHNSFIHSFKKYQQIASLDKPITQREVCYAIKLLKTETLLTNSFSEQLSPILTKLYAESYTSGRLPPSLSQACITFLLKKGKDPLDFILSVCLEEILPCM</sequence>
<protein>
    <submittedName>
        <fullName evidence="1">Uncharacterized protein</fullName>
    </submittedName>
</protein>
<dbReference type="Proteomes" id="UP000472267">
    <property type="component" value="Chromosome 23"/>
</dbReference>
<name>A0A672HM77_SALFA</name>
<reference evidence="1" key="3">
    <citation type="submission" date="2025-09" db="UniProtKB">
        <authorList>
            <consortium name="Ensembl"/>
        </authorList>
    </citation>
    <scope>IDENTIFICATION</scope>
</reference>
<dbReference type="Ensembl" id="ENSSFAT00005031251.1">
    <property type="protein sequence ID" value="ENSSFAP00005030152.1"/>
    <property type="gene ID" value="ENSSFAG00005015303.1"/>
</dbReference>
<proteinExistence type="predicted"/>
<dbReference type="AlphaFoldDB" id="A0A672HM77"/>
<accession>A0A672HM77</accession>
<reference evidence="1" key="1">
    <citation type="submission" date="2019-06" db="EMBL/GenBank/DDBJ databases">
        <authorList>
            <consortium name="Wellcome Sanger Institute Data Sharing"/>
        </authorList>
    </citation>
    <scope>NUCLEOTIDE SEQUENCE [LARGE SCALE GENOMIC DNA]</scope>
</reference>
<evidence type="ECO:0000313" key="2">
    <source>
        <dbReference type="Proteomes" id="UP000472267"/>
    </source>
</evidence>